<dbReference type="InterPro" id="IPR011051">
    <property type="entry name" value="RmlC_Cupin_sf"/>
</dbReference>
<accession>A0A081S105</accession>
<sequence>MIDSEISLPKTHVLSLLAGRKMTERELENNATIEDDCVIFPSFSQLQIIADRMDIPIGYFFSYQKGDDLDDGIKISRRDETYKRDEYRDGSHYYTYHHLVTTRADPGLMALRLDLHSDESQPLKLNEGHGSKEVVYVTKGKVRVQWLDENSSLREDVMNEGDSIFILPNVSHSFSNYEKDIKSEIIAINYRQ</sequence>
<proteinExistence type="predicted"/>
<dbReference type="RefSeq" id="WP_036837310.1">
    <property type="nucleotide sequence ID" value="NZ_CAWLUD010000006.1"/>
</dbReference>
<name>A0A081S105_PHOTE</name>
<dbReference type="Pfam" id="PF07883">
    <property type="entry name" value="Cupin_2"/>
    <property type="match status" value="1"/>
</dbReference>
<dbReference type="SUPFAM" id="SSF51182">
    <property type="entry name" value="RmlC-like cupins"/>
    <property type="match status" value="1"/>
</dbReference>
<evidence type="ECO:0000256" key="1">
    <source>
        <dbReference type="ARBA" id="ARBA00023125"/>
    </source>
</evidence>
<dbReference type="PANTHER" id="PTHR46797:SF1">
    <property type="entry name" value="METHYLPHOSPHONATE SYNTHASE"/>
    <property type="match status" value="1"/>
</dbReference>
<keyword evidence="1" id="KW-0238">DNA-binding</keyword>
<dbReference type="GO" id="GO:0005829">
    <property type="term" value="C:cytosol"/>
    <property type="evidence" value="ECO:0007669"/>
    <property type="project" value="TreeGrafter"/>
</dbReference>
<evidence type="ECO:0000313" key="4">
    <source>
        <dbReference type="Proteomes" id="UP000028002"/>
    </source>
</evidence>
<reference evidence="3 4" key="1">
    <citation type="submission" date="2014-03" db="EMBL/GenBank/DDBJ databases">
        <title>Draft Genome of Photorhabdus temperata Meg1.</title>
        <authorList>
            <person name="Hurst S.G.IV."/>
            <person name="Morris K."/>
            <person name="Thomas K."/>
            <person name="Tisa L.S."/>
        </authorList>
    </citation>
    <scope>NUCLEOTIDE SEQUENCE [LARGE SCALE GENOMIC DNA]</scope>
    <source>
        <strain evidence="3 4">Meg1</strain>
    </source>
</reference>
<dbReference type="GO" id="GO:0003677">
    <property type="term" value="F:DNA binding"/>
    <property type="evidence" value="ECO:0007669"/>
    <property type="project" value="UniProtKB-KW"/>
</dbReference>
<dbReference type="CDD" id="cd20489">
    <property type="entry name" value="cupin_HppE-like_C"/>
    <property type="match status" value="1"/>
</dbReference>
<dbReference type="Proteomes" id="UP000028002">
    <property type="component" value="Unassembled WGS sequence"/>
</dbReference>
<evidence type="ECO:0000313" key="3">
    <source>
        <dbReference type="EMBL" id="KER04608.1"/>
    </source>
</evidence>
<dbReference type="InterPro" id="IPR014710">
    <property type="entry name" value="RmlC-like_jellyroll"/>
</dbReference>
<organism evidence="3 4">
    <name type="scientific">Photorhabdus temperata subsp. temperata Meg1</name>
    <dbReference type="NCBI Taxonomy" id="1393735"/>
    <lineage>
        <taxon>Bacteria</taxon>
        <taxon>Pseudomonadati</taxon>
        <taxon>Pseudomonadota</taxon>
        <taxon>Gammaproteobacteria</taxon>
        <taxon>Enterobacterales</taxon>
        <taxon>Morganellaceae</taxon>
        <taxon>Photorhabdus</taxon>
    </lineage>
</organism>
<feature type="domain" description="Cupin type-2" evidence="2">
    <location>
        <begin position="129"/>
        <end position="180"/>
    </location>
</feature>
<dbReference type="PATRIC" id="fig|1393735.3.peg.744"/>
<comment type="caution">
    <text evidence="3">The sequence shown here is derived from an EMBL/GenBank/DDBJ whole genome shotgun (WGS) entry which is preliminary data.</text>
</comment>
<dbReference type="InterPro" id="IPR013096">
    <property type="entry name" value="Cupin_2"/>
</dbReference>
<dbReference type="PANTHER" id="PTHR46797">
    <property type="entry name" value="HTH-TYPE TRANSCRIPTIONAL REGULATOR"/>
    <property type="match status" value="1"/>
</dbReference>
<dbReference type="EMBL" id="JGVH01000006">
    <property type="protein sequence ID" value="KER04608.1"/>
    <property type="molecule type" value="Genomic_DNA"/>
</dbReference>
<dbReference type="AlphaFoldDB" id="A0A081S105"/>
<evidence type="ECO:0000259" key="2">
    <source>
        <dbReference type="Pfam" id="PF07883"/>
    </source>
</evidence>
<dbReference type="Gene3D" id="2.60.120.10">
    <property type="entry name" value="Jelly Rolls"/>
    <property type="match status" value="1"/>
</dbReference>
<protein>
    <submittedName>
        <fullName evidence="3">Cupin domain-containing protein</fullName>
    </submittedName>
</protein>
<gene>
    <name evidence="3" type="ORF">MEG1DRAFT_00732</name>
</gene>
<dbReference type="GO" id="GO:0003700">
    <property type="term" value="F:DNA-binding transcription factor activity"/>
    <property type="evidence" value="ECO:0007669"/>
    <property type="project" value="TreeGrafter"/>
</dbReference>
<dbReference type="InterPro" id="IPR050807">
    <property type="entry name" value="TransReg_Diox_bact_type"/>
</dbReference>